<dbReference type="Proteomes" id="UP000518266">
    <property type="component" value="Unassembled WGS sequence"/>
</dbReference>
<dbReference type="InterPro" id="IPR020894">
    <property type="entry name" value="Cadherin_CS"/>
</dbReference>
<dbReference type="PRINTS" id="PR00205">
    <property type="entry name" value="CADHERIN"/>
</dbReference>
<organism evidence="13 14">
    <name type="scientific">Dissostichus mawsoni</name>
    <name type="common">Antarctic cod</name>
    <dbReference type="NCBI Taxonomy" id="36200"/>
    <lineage>
        <taxon>Eukaryota</taxon>
        <taxon>Metazoa</taxon>
        <taxon>Chordata</taxon>
        <taxon>Craniata</taxon>
        <taxon>Vertebrata</taxon>
        <taxon>Euteleostomi</taxon>
        <taxon>Actinopterygii</taxon>
        <taxon>Neopterygii</taxon>
        <taxon>Teleostei</taxon>
        <taxon>Neoteleostei</taxon>
        <taxon>Acanthomorphata</taxon>
        <taxon>Eupercaria</taxon>
        <taxon>Perciformes</taxon>
        <taxon>Notothenioidei</taxon>
        <taxon>Nototheniidae</taxon>
        <taxon>Dissostichus</taxon>
    </lineage>
</organism>
<dbReference type="EMBL" id="JAAKFY010000019">
    <property type="protein sequence ID" value="KAF3842528.1"/>
    <property type="molecule type" value="Genomic_DNA"/>
</dbReference>
<feature type="domain" description="Cadherin" evidence="12">
    <location>
        <begin position="272"/>
        <end position="376"/>
    </location>
</feature>
<dbReference type="GO" id="GO:0045296">
    <property type="term" value="F:cadherin binding"/>
    <property type="evidence" value="ECO:0007669"/>
    <property type="project" value="TreeGrafter"/>
</dbReference>
<dbReference type="InterPro" id="IPR002126">
    <property type="entry name" value="Cadherin-like_dom"/>
</dbReference>
<keyword evidence="5" id="KW-0677">Repeat</keyword>
<dbReference type="OrthoDB" id="8939166at2759"/>
<keyword evidence="8" id="KW-0472">Membrane</keyword>
<comment type="caution">
    <text evidence="13">The sequence shown here is derived from an EMBL/GenBank/DDBJ whole genome shotgun (WGS) entry which is preliminary data.</text>
</comment>
<keyword evidence="2" id="KW-1003">Cell membrane</keyword>
<protein>
    <recommendedName>
        <fullName evidence="12">Cadherin domain-containing protein</fullName>
    </recommendedName>
</protein>
<evidence type="ECO:0000256" key="6">
    <source>
        <dbReference type="ARBA" id="ARBA00022837"/>
    </source>
</evidence>
<dbReference type="SMART" id="SM00112">
    <property type="entry name" value="CA"/>
    <property type="match status" value="2"/>
</dbReference>
<evidence type="ECO:0000313" key="14">
    <source>
        <dbReference type="Proteomes" id="UP000518266"/>
    </source>
</evidence>
<dbReference type="PROSITE" id="PS50268">
    <property type="entry name" value="CADHERIN_2"/>
    <property type="match status" value="2"/>
</dbReference>
<evidence type="ECO:0000259" key="12">
    <source>
        <dbReference type="PROSITE" id="PS50268"/>
    </source>
</evidence>
<dbReference type="CDD" id="cd11304">
    <property type="entry name" value="Cadherin_repeat"/>
    <property type="match status" value="1"/>
</dbReference>
<keyword evidence="14" id="KW-1185">Reference proteome</keyword>
<evidence type="ECO:0000256" key="11">
    <source>
        <dbReference type="SAM" id="MobiDB-lite"/>
    </source>
</evidence>
<dbReference type="Pfam" id="PF00028">
    <property type="entry name" value="Cadherin"/>
    <property type="match status" value="2"/>
</dbReference>
<dbReference type="FunFam" id="2.60.40.60:FF:000191">
    <property type="entry name" value="Cadherin 1"/>
    <property type="match status" value="1"/>
</dbReference>
<dbReference type="GO" id="GO:0007156">
    <property type="term" value="P:homophilic cell adhesion via plasma membrane adhesion molecules"/>
    <property type="evidence" value="ECO:0007669"/>
    <property type="project" value="InterPro"/>
</dbReference>
<evidence type="ECO:0000256" key="4">
    <source>
        <dbReference type="ARBA" id="ARBA00022729"/>
    </source>
</evidence>
<reference evidence="13 14" key="1">
    <citation type="submission" date="2020-03" db="EMBL/GenBank/DDBJ databases">
        <title>Dissostichus mawsoni Genome sequencing and assembly.</title>
        <authorList>
            <person name="Park H."/>
        </authorList>
    </citation>
    <scope>NUCLEOTIDE SEQUENCE [LARGE SCALE GENOMIC DNA]</scope>
    <source>
        <strain evidence="13">DM0001</strain>
        <tissue evidence="13">Muscle</tissue>
    </source>
</reference>
<dbReference type="GO" id="GO:0005509">
    <property type="term" value="F:calcium ion binding"/>
    <property type="evidence" value="ECO:0007669"/>
    <property type="project" value="UniProtKB-UniRule"/>
</dbReference>
<dbReference type="Pfam" id="PF08758">
    <property type="entry name" value="Cadherin_pro"/>
    <property type="match status" value="1"/>
</dbReference>
<dbReference type="PANTHER" id="PTHR24027">
    <property type="entry name" value="CADHERIN-23"/>
    <property type="match status" value="1"/>
</dbReference>
<feature type="domain" description="Cadherin" evidence="12">
    <location>
        <begin position="389"/>
        <end position="467"/>
    </location>
</feature>
<feature type="compositionally biased region" description="Basic residues" evidence="11">
    <location>
        <begin position="212"/>
        <end position="231"/>
    </location>
</feature>
<dbReference type="InterPro" id="IPR039808">
    <property type="entry name" value="Cadherin"/>
</dbReference>
<dbReference type="GO" id="GO:0005737">
    <property type="term" value="C:cytoplasm"/>
    <property type="evidence" value="ECO:0007669"/>
    <property type="project" value="TreeGrafter"/>
</dbReference>
<dbReference type="GO" id="GO:0044331">
    <property type="term" value="P:cell-cell adhesion mediated by cadherin"/>
    <property type="evidence" value="ECO:0007669"/>
    <property type="project" value="TreeGrafter"/>
</dbReference>
<keyword evidence="7" id="KW-0130">Cell adhesion</keyword>
<keyword evidence="6 10" id="KW-0106">Calcium</keyword>
<sequence>MNPPPPSPPTPVAIVRAELVSGVFSLYDHIRNLRTCELTSHTESTCSNSPSCTQSVTSFRRGDKEDATQTRQGIYLLFITLRRILKAEYRQMGTAQFAVLGILIAVFQASVLVPAEEPTCVPGFKSSRFIFKVSTKRLKPHTRLGKVAFTDCTDRTIFVFKSDDRHFTVQGDGILKVKELIHIRGNQDFFVHTWTSQGHKISVPVRVLHHSNHHGDHMHHNHQHHHHHPHHTKVDPANKTQSVADQPVPILHFRKASAGLRRRKRDWVIPVISVSENIRGPFPLRVSQIRSNEDKVKKIYYSITGPGADQDPVGLFTMDRDSGILYLTQPLDREQKPIYKFLAHAVADGGGTDEEPMEINVRVIDQNDNNLFSPKTPTWEKWLSPQQKVIKVVATDADEENTDNSDIAYRIIDQEPKMPADQMFAINPNNGFIRVNAGGLDREGEGLNEETKVILTVTDSNDNAPIFTQPLVQCRRSAGAHSAFPQASAGLRRRKRDWVIPVIKHQRTLPTESLSGADQDPVGLFTMDRDSGILYSLNHWIESRNLYTIPSTRGSRWWRN</sequence>
<name>A0A7J5Y2G0_DISMA</name>
<dbReference type="SUPFAM" id="SSF49313">
    <property type="entry name" value="Cadherin-like"/>
    <property type="match status" value="3"/>
</dbReference>
<dbReference type="InterPro" id="IPR015919">
    <property type="entry name" value="Cadherin-like_sf"/>
</dbReference>
<gene>
    <name evidence="13" type="ORF">F7725_024479</name>
</gene>
<dbReference type="GO" id="GO:0016342">
    <property type="term" value="C:catenin complex"/>
    <property type="evidence" value="ECO:0007669"/>
    <property type="project" value="TreeGrafter"/>
</dbReference>
<dbReference type="AlphaFoldDB" id="A0A7J5Y2G0"/>
<evidence type="ECO:0000256" key="10">
    <source>
        <dbReference type="PROSITE-ProRule" id="PRU00043"/>
    </source>
</evidence>
<evidence type="ECO:0000256" key="1">
    <source>
        <dbReference type="ARBA" id="ARBA00004236"/>
    </source>
</evidence>
<dbReference type="GO" id="GO:0000902">
    <property type="term" value="P:cell morphogenesis"/>
    <property type="evidence" value="ECO:0007669"/>
    <property type="project" value="TreeGrafter"/>
</dbReference>
<comment type="subcellular location">
    <subcellularLocation>
        <location evidence="1">Cell membrane</location>
    </subcellularLocation>
</comment>
<evidence type="ECO:0000256" key="3">
    <source>
        <dbReference type="ARBA" id="ARBA00022723"/>
    </source>
</evidence>
<dbReference type="GO" id="GO:0008013">
    <property type="term" value="F:beta-catenin binding"/>
    <property type="evidence" value="ECO:0007669"/>
    <property type="project" value="TreeGrafter"/>
</dbReference>
<keyword evidence="9" id="KW-0325">Glycoprotein</keyword>
<dbReference type="PANTHER" id="PTHR24027:SF319">
    <property type="entry name" value="CADHERIN-1"/>
    <property type="match status" value="1"/>
</dbReference>
<evidence type="ECO:0000256" key="8">
    <source>
        <dbReference type="ARBA" id="ARBA00023136"/>
    </source>
</evidence>
<evidence type="ECO:0000256" key="2">
    <source>
        <dbReference type="ARBA" id="ARBA00022475"/>
    </source>
</evidence>
<evidence type="ECO:0000256" key="7">
    <source>
        <dbReference type="ARBA" id="ARBA00022889"/>
    </source>
</evidence>
<dbReference type="GO" id="GO:0016477">
    <property type="term" value="P:cell migration"/>
    <property type="evidence" value="ECO:0007669"/>
    <property type="project" value="TreeGrafter"/>
</dbReference>
<dbReference type="GO" id="GO:0007043">
    <property type="term" value="P:cell-cell junction assembly"/>
    <property type="evidence" value="ECO:0007669"/>
    <property type="project" value="TreeGrafter"/>
</dbReference>
<evidence type="ECO:0000256" key="9">
    <source>
        <dbReference type="ARBA" id="ARBA00023180"/>
    </source>
</evidence>
<keyword evidence="4" id="KW-0732">Signal</keyword>
<feature type="region of interest" description="Disordered" evidence="11">
    <location>
        <begin position="212"/>
        <end position="237"/>
    </location>
</feature>
<dbReference type="InterPro" id="IPR014868">
    <property type="entry name" value="Cadherin_pro_dom"/>
</dbReference>
<keyword evidence="3" id="KW-0479">Metal-binding</keyword>
<dbReference type="GO" id="GO:0034332">
    <property type="term" value="P:adherens junction organization"/>
    <property type="evidence" value="ECO:0007669"/>
    <property type="project" value="TreeGrafter"/>
</dbReference>
<evidence type="ECO:0000256" key="5">
    <source>
        <dbReference type="ARBA" id="ARBA00022737"/>
    </source>
</evidence>
<dbReference type="FunFam" id="2.60.40.60:FF:000011">
    <property type="entry name" value="Cadherin 1"/>
    <property type="match status" value="1"/>
</dbReference>
<accession>A0A7J5Y2G0</accession>
<proteinExistence type="predicted"/>
<dbReference type="Gene3D" id="2.60.40.60">
    <property type="entry name" value="Cadherins"/>
    <property type="match status" value="3"/>
</dbReference>
<dbReference type="SMART" id="SM01055">
    <property type="entry name" value="Cadherin_pro"/>
    <property type="match status" value="1"/>
</dbReference>
<dbReference type="GO" id="GO:0016339">
    <property type="term" value="P:calcium-dependent cell-cell adhesion via plasma membrane cell adhesion molecules"/>
    <property type="evidence" value="ECO:0007669"/>
    <property type="project" value="TreeGrafter"/>
</dbReference>
<dbReference type="GO" id="GO:0005912">
    <property type="term" value="C:adherens junction"/>
    <property type="evidence" value="ECO:0007669"/>
    <property type="project" value="TreeGrafter"/>
</dbReference>
<dbReference type="PROSITE" id="PS00232">
    <property type="entry name" value="CADHERIN_1"/>
    <property type="match status" value="1"/>
</dbReference>
<evidence type="ECO:0000313" key="13">
    <source>
        <dbReference type="EMBL" id="KAF3842528.1"/>
    </source>
</evidence>